<accession>A0A9N8E3U9</accession>
<keyword evidence="2" id="KW-1185">Reference proteome</keyword>
<protein>
    <submittedName>
        <fullName evidence="1">Uncharacterized protein</fullName>
    </submittedName>
</protein>
<gene>
    <name evidence="1" type="ORF">SEMRO_516_G158600.1</name>
</gene>
<dbReference type="EMBL" id="CAICTM010000515">
    <property type="protein sequence ID" value="CAB9512071.1"/>
    <property type="molecule type" value="Genomic_DNA"/>
</dbReference>
<sequence length="163" mass="18687">MAALEDLYKACPKYFYTKYTHDKDGRVVVGHDQIYAPTDYMSKSKEGMTTFLAAEQFRMNMGAVDLEEARRGFCIVGISNDLFGSPSFFKYAARDCKAILPKKIAERIKFSTRLPELEKHMQTKETIPNTNVLEWAKARHAKYLETLDMLTIKDGPVTLFEIL</sequence>
<evidence type="ECO:0000313" key="1">
    <source>
        <dbReference type="EMBL" id="CAB9512071.1"/>
    </source>
</evidence>
<proteinExistence type="predicted"/>
<dbReference type="AlphaFoldDB" id="A0A9N8E3U9"/>
<comment type="caution">
    <text evidence="1">The sequence shown here is derived from an EMBL/GenBank/DDBJ whole genome shotgun (WGS) entry which is preliminary data.</text>
</comment>
<evidence type="ECO:0000313" key="2">
    <source>
        <dbReference type="Proteomes" id="UP001153069"/>
    </source>
</evidence>
<reference evidence="1" key="1">
    <citation type="submission" date="2020-06" db="EMBL/GenBank/DDBJ databases">
        <authorList>
            <consortium name="Plant Systems Biology data submission"/>
        </authorList>
    </citation>
    <scope>NUCLEOTIDE SEQUENCE</scope>
    <source>
        <strain evidence="1">D6</strain>
    </source>
</reference>
<dbReference type="Proteomes" id="UP001153069">
    <property type="component" value="Unassembled WGS sequence"/>
</dbReference>
<name>A0A9N8E3U9_9STRA</name>
<organism evidence="1 2">
    <name type="scientific">Seminavis robusta</name>
    <dbReference type="NCBI Taxonomy" id="568900"/>
    <lineage>
        <taxon>Eukaryota</taxon>
        <taxon>Sar</taxon>
        <taxon>Stramenopiles</taxon>
        <taxon>Ochrophyta</taxon>
        <taxon>Bacillariophyta</taxon>
        <taxon>Bacillariophyceae</taxon>
        <taxon>Bacillariophycidae</taxon>
        <taxon>Naviculales</taxon>
        <taxon>Naviculaceae</taxon>
        <taxon>Seminavis</taxon>
    </lineage>
</organism>